<comment type="catalytic activity">
    <reaction evidence="6">
        <text>O-phospho-L-threonine + H(+) = (R)-1-aminopropan-2-yl phosphate + CO2</text>
        <dbReference type="Rhea" id="RHEA:11492"/>
        <dbReference type="ChEBI" id="CHEBI:15378"/>
        <dbReference type="ChEBI" id="CHEBI:16526"/>
        <dbReference type="ChEBI" id="CHEBI:58563"/>
        <dbReference type="ChEBI" id="CHEBI:58675"/>
        <dbReference type="EC" id="4.1.1.81"/>
    </reaction>
</comment>
<evidence type="ECO:0000256" key="5">
    <source>
        <dbReference type="ARBA" id="ARBA00029996"/>
    </source>
</evidence>
<dbReference type="Gene3D" id="3.90.1150.10">
    <property type="entry name" value="Aspartate Aminotransferase, domain 1"/>
    <property type="match status" value="1"/>
</dbReference>
<dbReference type="InterPro" id="IPR015421">
    <property type="entry name" value="PyrdxlP-dep_Trfase_major"/>
</dbReference>
<sequence length="364" mass="41284">MSLPNHGANPYRLYTQLGIKPPTDILDFSENVNPAGAPDFIKNDWADYLQLLQRYPDPEGEPFLSAVAKYHDISTENIVLGNGAAEIFSLLATYFRGNNAIILHPTFSEYEATLKENDVEIQRVVCEDIVNWKLPLDELQQAMQNADVLYLCTPNNPTGVLPSKEELQQLIESAKESNCSIVLDEAFIDFVDENASFIQSVKENHQVIIVRSMTKMYAIAGIRLGYMVAAPEVASAIRKLAPHWHINGIAAVIGARCLNKEEDAFRQKACDYALQMRTSFQTFLRQNHCLVTNSVTNYMSFQLPDPVQSQSFFTYMLERGIVLRHTENFIGMEGAWFRVGMKAPEAMNRLEEEMMHWFRTNSSL</sequence>
<dbReference type="InterPro" id="IPR015422">
    <property type="entry name" value="PyrdxlP-dep_Trfase_small"/>
</dbReference>
<gene>
    <name evidence="8" type="ORF">AMD00_15615</name>
</gene>
<accession>A0A0M0LFL4</accession>
<dbReference type="CDD" id="cd00609">
    <property type="entry name" value="AAT_like"/>
    <property type="match status" value="1"/>
</dbReference>
<dbReference type="Pfam" id="PF00155">
    <property type="entry name" value="Aminotran_1_2"/>
    <property type="match status" value="1"/>
</dbReference>
<dbReference type="GO" id="GO:0009236">
    <property type="term" value="P:cobalamin biosynthetic process"/>
    <property type="evidence" value="ECO:0007669"/>
    <property type="project" value="UniProtKB-UniPathway"/>
</dbReference>
<dbReference type="PANTHER" id="PTHR42885">
    <property type="entry name" value="HISTIDINOL-PHOSPHATE AMINOTRANSFERASE-RELATED"/>
    <property type="match status" value="1"/>
</dbReference>
<evidence type="ECO:0000256" key="4">
    <source>
        <dbReference type="ARBA" id="ARBA00022573"/>
    </source>
</evidence>
<comment type="function">
    <text evidence="1">Decarboxylates L-threonine-O-3-phosphate to yield (R)-1-amino-2-propanol O-2-phosphate, the precursor for the linkage between the nucleotide loop and the corrin ring in cobalamin.</text>
</comment>
<reference evidence="9" key="1">
    <citation type="submission" date="2015-08" db="EMBL/GenBank/DDBJ databases">
        <title>Fjat-10028 dsm 16317.</title>
        <authorList>
            <person name="Liu B."/>
            <person name="Wang J."/>
            <person name="Zhu Y."/>
            <person name="Liu G."/>
            <person name="Chen Q."/>
            <person name="Chen Z."/>
            <person name="Lan J."/>
            <person name="Che J."/>
            <person name="Ge C."/>
            <person name="Shi H."/>
            <person name="Pan Z."/>
            <person name="Liu X."/>
        </authorList>
    </citation>
    <scope>NUCLEOTIDE SEQUENCE [LARGE SCALE GENOMIC DNA]</scope>
    <source>
        <strain evidence="9">DSM 16317</strain>
    </source>
</reference>
<dbReference type="SUPFAM" id="SSF53383">
    <property type="entry name" value="PLP-dependent transferases"/>
    <property type="match status" value="1"/>
</dbReference>
<dbReference type="GeneID" id="301137524"/>
<comment type="caution">
    <text evidence="8">The sequence shown here is derived from an EMBL/GenBank/DDBJ whole genome shotgun (WGS) entry which is preliminary data.</text>
</comment>
<dbReference type="InterPro" id="IPR015424">
    <property type="entry name" value="PyrdxlP-dep_Trfase"/>
</dbReference>
<comment type="pathway">
    <text evidence="2">Cofactor biosynthesis; adenosylcobalamin biosynthesis.</text>
</comment>
<dbReference type="InterPro" id="IPR005860">
    <property type="entry name" value="CobD"/>
</dbReference>
<evidence type="ECO:0000313" key="9">
    <source>
        <dbReference type="Proteomes" id="UP000036867"/>
    </source>
</evidence>
<dbReference type="GO" id="GO:0048472">
    <property type="term" value="F:threonine-phosphate decarboxylase activity"/>
    <property type="evidence" value="ECO:0007669"/>
    <property type="project" value="UniProtKB-EC"/>
</dbReference>
<keyword evidence="4" id="KW-0169">Cobalamin biosynthesis</keyword>
<evidence type="ECO:0000259" key="7">
    <source>
        <dbReference type="Pfam" id="PF00155"/>
    </source>
</evidence>
<evidence type="ECO:0000256" key="6">
    <source>
        <dbReference type="ARBA" id="ARBA00048531"/>
    </source>
</evidence>
<name>A0A0M0LFL4_9BACL</name>
<dbReference type="RefSeq" id="WP_053417922.1">
    <property type="nucleotide sequence ID" value="NZ_LILB01000005.1"/>
</dbReference>
<dbReference type="Gene3D" id="3.40.640.10">
    <property type="entry name" value="Type I PLP-dependent aspartate aminotransferase-like (Major domain)"/>
    <property type="match status" value="1"/>
</dbReference>
<protein>
    <recommendedName>
        <fullName evidence="3">threonine-phosphate decarboxylase</fullName>
        <ecNumber evidence="3">4.1.1.81</ecNumber>
    </recommendedName>
    <alternativeName>
        <fullName evidence="5">L-threonine-O-3-phosphate decarboxylase</fullName>
    </alternativeName>
</protein>
<dbReference type="PATRIC" id="fig|263475.3.peg.4400"/>
<dbReference type="AlphaFoldDB" id="A0A0M0LFL4"/>
<keyword evidence="9" id="KW-1185">Reference proteome</keyword>
<evidence type="ECO:0000256" key="3">
    <source>
        <dbReference type="ARBA" id="ARBA00012285"/>
    </source>
</evidence>
<dbReference type="Proteomes" id="UP000036867">
    <property type="component" value="Unassembled WGS sequence"/>
</dbReference>
<evidence type="ECO:0000256" key="2">
    <source>
        <dbReference type="ARBA" id="ARBA00004953"/>
    </source>
</evidence>
<dbReference type="InterPro" id="IPR004838">
    <property type="entry name" value="NHTrfase_class1_PyrdxlP-BS"/>
</dbReference>
<evidence type="ECO:0000256" key="1">
    <source>
        <dbReference type="ARBA" id="ARBA00003444"/>
    </source>
</evidence>
<dbReference type="EC" id="4.1.1.81" evidence="3"/>
<dbReference type="InterPro" id="IPR004839">
    <property type="entry name" value="Aminotransferase_I/II_large"/>
</dbReference>
<dbReference type="EMBL" id="LILB01000005">
    <property type="protein sequence ID" value="KOO49751.1"/>
    <property type="molecule type" value="Genomic_DNA"/>
</dbReference>
<dbReference type="GO" id="GO:0030170">
    <property type="term" value="F:pyridoxal phosphate binding"/>
    <property type="evidence" value="ECO:0007669"/>
    <property type="project" value="InterPro"/>
</dbReference>
<dbReference type="UniPathway" id="UPA00148"/>
<proteinExistence type="predicted"/>
<dbReference type="PROSITE" id="PS00105">
    <property type="entry name" value="AA_TRANSFER_CLASS_1"/>
    <property type="match status" value="1"/>
</dbReference>
<feature type="domain" description="Aminotransferase class I/classII large" evidence="7">
    <location>
        <begin position="24"/>
        <end position="344"/>
    </location>
</feature>
<dbReference type="OrthoDB" id="9813612at2"/>
<dbReference type="NCBIfam" id="TIGR01140">
    <property type="entry name" value="L_thr_O3P_dcar"/>
    <property type="match status" value="1"/>
</dbReference>
<evidence type="ECO:0000313" key="8">
    <source>
        <dbReference type="EMBL" id="KOO49751.1"/>
    </source>
</evidence>
<organism evidence="8 9">
    <name type="scientific">Viridibacillus arvi</name>
    <dbReference type="NCBI Taxonomy" id="263475"/>
    <lineage>
        <taxon>Bacteria</taxon>
        <taxon>Bacillati</taxon>
        <taxon>Bacillota</taxon>
        <taxon>Bacilli</taxon>
        <taxon>Bacillales</taxon>
        <taxon>Caryophanaceae</taxon>
        <taxon>Viridibacillus</taxon>
    </lineage>
</organism>
<dbReference type="STRING" id="263475.AMD00_15615"/>